<dbReference type="SUPFAM" id="SSF103190">
    <property type="entry name" value="Sensory domain-like"/>
    <property type="match status" value="1"/>
</dbReference>
<evidence type="ECO:0000256" key="4">
    <source>
        <dbReference type="ARBA" id="ARBA00023224"/>
    </source>
</evidence>
<protein>
    <submittedName>
        <fullName evidence="11">Methyl-accepting chemotaxis protein</fullName>
    </submittedName>
</protein>
<dbReference type="Pfam" id="PF00015">
    <property type="entry name" value="MCPsignal"/>
    <property type="match status" value="1"/>
</dbReference>
<sequence>MKKLHKTKYKLPILMVLLLVVPLAATSWFSYQKSEILERAIIQKDDIIEVSPKYEKTFDEYEEFLTGLVETEELQYEKVTPNGDSDTNYPNMPNVNDQALTNYYQSFLSEKAHGKAFIINLYIGTTEGALYLNNIPESNVDLNNYRSTSTDWYNQAINRNGEVIWTMPYIDTASGKPTITLAKAYTNDLGETIGVAAIDFDMYMIATMMRKDILHSTIITMIISIVIGLVLVLLFVRGFNRNIANMKMELTKLANGDLSGPPMKVKGKDEFAELLITVNQLKDSLYDMINQLMIATARVMQQNTTLRNASDQVKEGTEQIAATMEELSSGSESQASNASDLTAVMERFNEKVSESTQFGRDLALQSDDVLTLSNDGKQQLDQSVEQMNEMKERVRNATNKVLGLNQQTNEIDKIVLVIKEIAEQTNLLALNAAIESARAGEAGKGFAVVANEVRKLAEQVSNSISGITDIVNKIQDESTEVTASLQLSFEEVEKSSEQIMVTGKSFETINHSINTMAEKIHSIVGQLQQINENSMDMYRSVDEIAAVSEESAAAVQQTAASAEDMNHTMESVTKSVGEMEELSADLEKHVEKFKIT</sequence>
<dbReference type="PANTHER" id="PTHR32089:SF112">
    <property type="entry name" value="LYSOZYME-LIKE PROTEIN-RELATED"/>
    <property type="match status" value="1"/>
</dbReference>
<evidence type="ECO:0000256" key="2">
    <source>
        <dbReference type="ARBA" id="ARBA00022475"/>
    </source>
</evidence>
<feature type="domain" description="HAMP" evidence="10">
    <location>
        <begin position="237"/>
        <end position="290"/>
    </location>
</feature>
<keyword evidence="8" id="KW-0812">Transmembrane</keyword>
<keyword evidence="2" id="KW-1003">Cell membrane</keyword>
<dbReference type="InterPro" id="IPR003660">
    <property type="entry name" value="HAMP_dom"/>
</dbReference>
<evidence type="ECO:0000259" key="10">
    <source>
        <dbReference type="PROSITE" id="PS50885"/>
    </source>
</evidence>
<keyword evidence="3 8" id="KW-0472">Membrane</keyword>
<dbReference type="Proteomes" id="UP001595882">
    <property type="component" value="Unassembled WGS sequence"/>
</dbReference>
<proteinExistence type="inferred from homology"/>
<dbReference type="InterPro" id="IPR029151">
    <property type="entry name" value="Sensor-like_sf"/>
</dbReference>
<comment type="caution">
    <text evidence="11">The sequence shown here is derived from an EMBL/GenBank/DDBJ whole genome shotgun (WGS) entry which is preliminary data.</text>
</comment>
<dbReference type="Gene3D" id="1.10.287.950">
    <property type="entry name" value="Methyl-accepting chemotaxis protein"/>
    <property type="match status" value="1"/>
</dbReference>
<evidence type="ECO:0000256" key="6">
    <source>
        <dbReference type="PROSITE-ProRule" id="PRU00284"/>
    </source>
</evidence>
<dbReference type="PROSITE" id="PS50111">
    <property type="entry name" value="CHEMOTAXIS_TRANSDUC_2"/>
    <property type="match status" value="1"/>
</dbReference>
<comment type="similarity">
    <text evidence="5">Belongs to the methyl-accepting chemotaxis (MCP) protein family.</text>
</comment>
<keyword evidence="4 6" id="KW-0807">Transducer</keyword>
<dbReference type="CDD" id="cd18773">
    <property type="entry name" value="PDC1_HK_sensor"/>
    <property type="match status" value="1"/>
</dbReference>
<feature type="coiled-coil region" evidence="7">
    <location>
        <begin position="377"/>
        <end position="407"/>
    </location>
</feature>
<evidence type="ECO:0000256" key="1">
    <source>
        <dbReference type="ARBA" id="ARBA00004236"/>
    </source>
</evidence>
<dbReference type="EMBL" id="JBHSDT010000004">
    <property type="protein sequence ID" value="MFC4403473.1"/>
    <property type="molecule type" value="Genomic_DNA"/>
</dbReference>
<dbReference type="SMART" id="SM00283">
    <property type="entry name" value="MA"/>
    <property type="match status" value="1"/>
</dbReference>
<evidence type="ECO:0000256" key="5">
    <source>
        <dbReference type="ARBA" id="ARBA00029447"/>
    </source>
</evidence>
<dbReference type="PROSITE" id="PS50885">
    <property type="entry name" value="HAMP"/>
    <property type="match status" value="1"/>
</dbReference>
<dbReference type="CDD" id="cd11386">
    <property type="entry name" value="MCP_signal"/>
    <property type="match status" value="1"/>
</dbReference>
<reference evidence="12" key="1">
    <citation type="journal article" date="2019" name="Int. J. Syst. Evol. Microbiol.">
        <title>The Global Catalogue of Microorganisms (GCM) 10K type strain sequencing project: providing services to taxonomists for standard genome sequencing and annotation.</title>
        <authorList>
            <consortium name="The Broad Institute Genomics Platform"/>
            <consortium name="The Broad Institute Genome Sequencing Center for Infectious Disease"/>
            <person name="Wu L."/>
            <person name="Ma J."/>
        </authorList>
    </citation>
    <scope>NUCLEOTIDE SEQUENCE [LARGE SCALE GENOMIC DNA]</scope>
    <source>
        <strain evidence="12">CCUG 37865</strain>
    </source>
</reference>
<name>A0ABV8WWF5_9BACI</name>
<evidence type="ECO:0000259" key="9">
    <source>
        <dbReference type="PROSITE" id="PS50111"/>
    </source>
</evidence>
<keyword evidence="7" id="KW-0175">Coiled coil</keyword>
<feature type="domain" description="Methyl-accepting transducer" evidence="9">
    <location>
        <begin position="309"/>
        <end position="566"/>
    </location>
</feature>
<evidence type="ECO:0000256" key="7">
    <source>
        <dbReference type="SAM" id="Coils"/>
    </source>
</evidence>
<keyword evidence="8" id="KW-1133">Transmembrane helix</keyword>
<comment type="subcellular location">
    <subcellularLocation>
        <location evidence="1">Cell membrane</location>
    </subcellularLocation>
</comment>
<dbReference type="InterPro" id="IPR004089">
    <property type="entry name" value="MCPsignal_dom"/>
</dbReference>
<dbReference type="Pfam" id="PF00672">
    <property type="entry name" value="HAMP"/>
    <property type="match status" value="1"/>
</dbReference>
<gene>
    <name evidence="11" type="ORF">ACFOY7_10315</name>
</gene>
<evidence type="ECO:0000256" key="3">
    <source>
        <dbReference type="ARBA" id="ARBA00023136"/>
    </source>
</evidence>
<organism evidence="11 12">
    <name type="scientific">Gracilibacillus xinjiangensis</name>
    <dbReference type="NCBI Taxonomy" id="1193282"/>
    <lineage>
        <taxon>Bacteria</taxon>
        <taxon>Bacillati</taxon>
        <taxon>Bacillota</taxon>
        <taxon>Bacilli</taxon>
        <taxon>Bacillales</taxon>
        <taxon>Bacillaceae</taxon>
        <taxon>Gracilibacillus</taxon>
    </lineage>
</organism>
<dbReference type="RefSeq" id="WP_390251965.1">
    <property type="nucleotide sequence ID" value="NZ_JBHSDT010000004.1"/>
</dbReference>
<dbReference type="CDD" id="cd06225">
    <property type="entry name" value="HAMP"/>
    <property type="match status" value="1"/>
</dbReference>
<evidence type="ECO:0000256" key="8">
    <source>
        <dbReference type="SAM" id="Phobius"/>
    </source>
</evidence>
<dbReference type="Gene3D" id="3.30.450.20">
    <property type="entry name" value="PAS domain"/>
    <property type="match status" value="1"/>
</dbReference>
<dbReference type="SUPFAM" id="SSF58104">
    <property type="entry name" value="Methyl-accepting chemotaxis protein (MCP) signaling domain"/>
    <property type="match status" value="1"/>
</dbReference>
<dbReference type="PANTHER" id="PTHR32089">
    <property type="entry name" value="METHYL-ACCEPTING CHEMOTAXIS PROTEIN MCPB"/>
    <property type="match status" value="1"/>
</dbReference>
<dbReference type="Pfam" id="PF22673">
    <property type="entry name" value="MCP-like_PDC_1"/>
    <property type="match status" value="1"/>
</dbReference>
<evidence type="ECO:0000313" key="11">
    <source>
        <dbReference type="EMBL" id="MFC4403473.1"/>
    </source>
</evidence>
<feature type="transmembrane region" description="Helical" evidence="8">
    <location>
        <begin position="213"/>
        <end position="236"/>
    </location>
</feature>
<evidence type="ECO:0000313" key="12">
    <source>
        <dbReference type="Proteomes" id="UP001595882"/>
    </source>
</evidence>
<keyword evidence="12" id="KW-1185">Reference proteome</keyword>
<accession>A0ABV8WWF5</accession>